<comment type="similarity">
    <text evidence="2">Belongs to the complex I LYR family. MZM1 subfamily.</text>
</comment>
<evidence type="ECO:0000256" key="6">
    <source>
        <dbReference type="ARBA" id="ARBA00023128"/>
    </source>
</evidence>
<evidence type="ECO:0000256" key="1">
    <source>
        <dbReference type="ARBA" id="ARBA00004305"/>
    </source>
</evidence>
<dbReference type="InterPro" id="IPR045298">
    <property type="entry name" value="Complex1_LYR_LYRM7"/>
</dbReference>
<evidence type="ECO:0000256" key="2">
    <source>
        <dbReference type="ARBA" id="ARBA00009949"/>
    </source>
</evidence>
<name>A0A2C5WV46_9PEZI</name>
<keyword evidence="11" id="KW-1185">Reference proteome</keyword>
<dbReference type="EMBL" id="APWK03000184">
    <property type="protein sequence ID" value="PHH49612.1"/>
    <property type="molecule type" value="Genomic_DNA"/>
</dbReference>
<gene>
    <name evidence="10" type="primary">mzm1</name>
    <name evidence="10" type="ORF">CFIMG_003718RA</name>
</gene>
<proteinExistence type="inferred from homology"/>
<dbReference type="AlphaFoldDB" id="A0A2C5WV46"/>
<dbReference type="Proteomes" id="UP000222788">
    <property type="component" value="Unassembled WGS sequence"/>
</dbReference>
<dbReference type="GO" id="GO:0005759">
    <property type="term" value="C:mitochondrial matrix"/>
    <property type="evidence" value="ECO:0007669"/>
    <property type="project" value="UniProtKB-SubCell"/>
</dbReference>
<evidence type="ECO:0000256" key="5">
    <source>
        <dbReference type="ARBA" id="ARBA00022946"/>
    </source>
</evidence>
<dbReference type="GO" id="GO:0034551">
    <property type="term" value="P:mitochondrial respiratory chain complex III assembly"/>
    <property type="evidence" value="ECO:0007669"/>
    <property type="project" value="InterPro"/>
</dbReference>
<dbReference type="OrthoDB" id="529194at2759"/>
<dbReference type="STRING" id="1035309.A0A2C5WV46"/>
<feature type="region of interest" description="Disordered" evidence="9">
    <location>
        <begin position="72"/>
        <end position="102"/>
    </location>
</feature>
<keyword evidence="5" id="KW-0809">Transit peptide</keyword>
<dbReference type="InterPro" id="IPR050435">
    <property type="entry name" value="MZM1/LYRM7"/>
</dbReference>
<feature type="compositionally biased region" description="Basic and acidic residues" evidence="9">
    <location>
        <begin position="75"/>
        <end position="86"/>
    </location>
</feature>
<protein>
    <recommendedName>
        <fullName evidence="4">Mitochondrial zinc maintenance protein 1, mitochondrial</fullName>
    </recommendedName>
</protein>
<evidence type="ECO:0000256" key="9">
    <source>
        <dbReference type="SAM" id="MobiDB-lite"/>
    </source>
</evidence>
<dbReference type="GO" id="GO:0044183">
    <property type="term" value="F:protein folding chaperone"/>
    <property type="evidence" value="ECO:0007669"/>
    <property type="project" value="TreeGrafter"/>
</dbReference>
<organism evidence="10 11">
    <name type="scientific">Ceratocystis fimbriata CBS 114723</name>
    <dbReference type="NCBI Taxonomy" id="1035309"/>
    <lineage>
        <taxon>Eukaryota</taxon>
        <taxon>Fungi</taxon>
        <taxon>Dikarya</taxon>
        <taxon>Ascomycota</taxon>
        <taxon>Pezizomycotina</taxon>
        <taxon>Sordariomycetes</taxon>
        <taxon>Hypocreomycetidae</taxon>
        <taxon>Microascales</taxon>
        <taxon>Ceratocystidaceae</taxon>
        <taxon>Ceratocystis</taxon>
    </lineage>
</organism>
<dbReference type="CDD" id="cd20267">
    <property type="entry name" value="Complex1_LYR_LYRM7"/>
    <property type="match status" value="1"/>
</dbReference>
<reference evidence="10 11" key="1">
    <citation type="journal article" date="2013" name="Fungal Biol.">
        <title>Analysis of microsatellite markers in the genome of the plant pathogen Ceratocystis fimbriata.</title>
        <authorList>
            <person name="Simpson M.C."/>
            <person name="Wilken P.M."/>
            <person name="Coetzee M.P."/>
            <person name="Wingfield M.J."/>
            <person name="Wingfield B.D."/>
        </authorList>
    </citation>
    <scope>NUCLEOTIDE SEQUENCE [LARGE SCALE GENOMIC DNA]</scope>
    <source>
        <strain evidence="10 11">CBS 114723</strain>
    </source>
</reference>
<evidence type="ECO:0000256" key="4">
    <source>
        <dbReference type="ARBA" id="ARBA00015108"/>
    </source>
</evidence>
<sequence length="102" mass="11119">MAQALYRSLLRATRIAFTGDGRTLLAARQKIRHEFQQKASLSPSDPAFGKAIKYAQDVALILRHNVVQGQSDGNDLYKRGDNDSVKHSTSKLANKTGGCGCN</sequence>
<evidence type="ECO:0000256" key="3">
    <source>
        <dbReference type="ARBA" id="ARBA00011589"/>
    </source>
</evidence>
<dbReference type="PANTHER" id="PTHR46749:SF1">
    <property type="entry name" value="COMPLEX III ASSEMBLY FACTOR LYRM7"/>
    <property type="match status" value="1"/>
</dbReference>
<evidence type="ECO:0000313" key="10">
    <source>
        <dbReference type="EMBL" id="PHH49612.1"/>
    </source>
</evidence>
<evidence type="ECO:0000256" key="8">
    <source>
        <dbReference type="ARBA" id="ARBA00025268"/>
    </source>
</evidence>
<accession>A0A2C5WV46</accession>
<comment type="function">
    <text evidence="8">Assembly factor required for Rieske Fe-S protein RIP1 incorporation into the cytochrome b-c1 (CIII) complex. Functions as a chaperone, binding to this subunit within the mitochondrial matrix and stabilizing it prior to its translocation and insertion into the late CIII dimeric intermediate within the mitochondrial inner membrane. Modulates the mitochondrial matrix zinc pool.</text>
</comment>
<reference evidence="10 11" key="2">
    <citation type="journal article" date="2013" name="IMA Fungus">
        <title>IMA Genome-F 1: Ceratocystis fimbriata: Draft nuclear genome sequence for the plant pathogen, Ceratocystis fimbriata.</title>
        <authorList>
            <person name="Wilken P.M."/>
            <person name="Steenkamp E.T."/>
            <person name="Wingfield M.J."/>
            <person name="de Beer Z.W."/>
            <person name="Wingfield B.D."/>
        </authorList>
    </citation>
    <scope>NUCLEOTIDE SEQUENCE [LARGE SCALE GENOMIC DNA]</scope>
    <source>
        <strain evidence="10 11">CBS 114723</strain>
    </source>
</reference>
<comment type="subcellular location">
    <subcellularLocation>
        <location evidence="1">Mitochondrion matrix</location>
    </subcellularLocation>
</comment>
<comment type="caution">
    <text evidence="10">The sequence shown here is derived from an EMBL/GenBank/DDBJ whole genome shotgun (WGS) entry which is preliminary data.</text>
</comment>
<keyword evidence="7" id="KW-0143">Chaperone</keyword>
<evidence type="ECO:0000313" key="11">
    <source>
        <dbReference type="Proteomes" id="UP000222788"/>
    </source>
</evidence>
<evidence type="ECO:0000256" key="7">
    <source>
        <dbReference type="ARBA" id="ARBA00023186"/>
    </source>
</evidence>
<dbReference type="PANTHER" id="PTHR46749">
    <property type="entry name" value="COMPLEX III ASSEMBLY FACTOR LYRM7"/>
    <property type="match status" value="1"/>
</dbReference>
<keyword evidence="6" id="KW-0496">Mitochondrion</keyword>
<comment type="subunit">
    <text evidence="3">Interacts with RIP1.</text>
</comment>